<evidence type="ECO:0000313" key="2">
    <source>
        <dbReference type="EMBL" id="KAG5633919.1"/>
    </source>
</evidence>
<feature type="region of interest" description="Disordered" evidence="1">
    <location>
        <begin position="1"/>
        <end position="30"/>
    </location>
</feature>
<gene>
    <name evidence="2" type="ORF">H0H81_004415</name>
</gene>
<reference evidence="2" key="2">
    <citation type="submission" date="2021-10" db="EMBL/GenBank/DDBJ databases">
        <title>Phylogenomics reveals ancestral predisposition of the termite-cultivated fungus Termitomyces towards a domesticated lifestyle.</title>
        <authorList>
            <person name="Auxier B."/>
            <person name="Grum-Grzhimaylo A."/>
            <person name="Cardenas M.E."/>
            <person name="Lodge J.D."/>
            <person name="Laessoe T."/>
            <person name="Pedersen O."/>
            <person name="Smith M.E."/>
            <person name="Kuyper T.W."/>
            <person name="Franco-Molano E.A."/>
            <person name="Baroni T.J."/>
            <person name="Aanen D.K."/>
        </authorList>
    </citation>
    <scope>NUCLEOTIDE SEQUENCE</scope>
    <source>
        <strain evidence="2">D49</strain>
    </source>
</reference>
<keyword evidence="3" id="KW-1185">Reference proteome</keyword>
<proteinExistence type="predicted"/>
<comment type="caution">
    <text evidence="2">The sequence shown here is derived from an EMBL/GenBank/DDBJ whole genome shotgun (WGS) entry which is preliminary data.</text>
</comment>
<reference evidence="2" key="1">
    <citation type="submission" date="2021-02" db="EMBL/GenBank/DDBJ databases">
        <authorList>
            <person name="Nieuwenhuis M."/>
            <person name="Van De Peppel L.J.J."/>
        </authorList>
    </citation>
    <scope>NUCLEOTIDE SEQUENCE</scope>
    <source>
        <strain evidence="2">D49</strain>
    </source>
</reference>
<evidence type="ECO:0000256" key="1">
    <source>
        <dbReference type="SAM" id="MobiDB-lite"/>
    </source>
</evidence>
<dbReference type="Proteomes" id="UP000717328">
    <property type="component" value="Unassembled WGS sequence"/>
</dbReference>
<dbReference type="AlphaFoldDB" id="A0A9P7FNH5"/>
<feature type="non-terminal residue" evidence="2">
    <location>
        <position position="61"/>
    </location>
</feature>
<accession>A0A9P7FNH5</accession>
<name>A0A9P7FNH5_9AGAR</name>
<dbReference type="EMBL" id="JABCKI010006839">
    <property type="protein sequence ID" value="KAG5633919.1"/>
    <property type="molecule type" value="Genomic_DNA"/>
</dbReference>
<organism evidence="2 3">
    <name type="scientific">Sphagnurus paluster</name>
    <dbReference type="NCBI Taxonomy" id="117069"/>
    <lineage>
        <taxon>Eukaryota</taxon>
        <taxon>Fungi</taxon>
        <taxon>Dikarya</taxon>
        <taxon>Basidiomycota</taxon>
        <taxon>Agaricomycotina</taxon>
        <taxon>Agaricomycetes</taxon>
        <taxon>Agaricomycetidae</taxon>
        <taxon>Agaricales</taxon>
        <taxon>Tricholomatineae</taxon>
        <taxon>Lyophyllaceae</taxon>
        <taxon>Sphagnurus</taxon>
    </lineage>
</organism>
<protein>
    <submittedName>
        <fullName evidence="2">Uncharacterized protein</fullName>
    </submittedName>
</protein>
<evidence type="ECO:0000313" key="3">
    <source>
        <dbReference type="Proteomes" id="UP000717328"/>
    </source>
</evidence>
<sequence>MEQEVGLEPPREASPGLPAASHDTEMEPEPVHLANRLRGGAEEPLSQKPFIVKFPSPKAGA</sequence>